<dbReference type="KEGG" id="hav:AT03_18835"/>
<dbReference type="SUPFAM" id="SSF51197">
    <property type="entry name" value="Clavaminate synthase-like"/>
    <property type="match status" value="1"/>
</dbReference>
<dbReference type="PATRIC" id="fig|1453496.5.peg.3875"/>
<dbReference type="OrthoDB" id="6196468at2"/>
<dbReference type="EMBL" id="CP009706">
    <property type="protein sequence ID" value="AIU74247.1"/>
    <property type="molecule type" value="Genomic_DNA"/>
</dbReference>
<dbReference type="Gene3D" id="2.60.120.370">
    <property type="entry name" value="YhcH/YjgK/YiaL"/>
    <property type="match status" value="1"/>
</dbReference>
<dbReference type="AlphaFoldDB" id="A0A097R6A7"/>
<dbReference type="InterPro" id="IPR037012">
    <property type="entry name" value="NanQ/TabA/YiaL_sf"/>
</dbReference>
<evidence type="ECO:0000313" key="2">
    <source>
        <dbReference type="Proteomes" id="UP000029986"/>
    </source>
</evidence>
<keyword evidence="2" id="KW-1185">Reference proteome</keyword>
<sequence length="156" mass="17584">MILGKITDIDQQADLHAALRAIVKQALALAPETLEPGRYEIDGDDIFINVMAFETSDAQSKRYEQHRDYADIQILLSGDERIDFGPADSGQELDTYHEDDDYQLCSKVEPRQTLHMQAGMFAVFLPGEPHKPGCIVDQSQTIKKAVIKVRKRCLTH</sequence>
<dbReference type="Pfam" id="PF04074">
    <property type="entry name" value="DUF386"/>
    <property type="match status" value="1"/>
</dbReference>
<dbReference type="PANTHER" id="PTHR34986">
    <property type="entry name" value="EVOLVED BETA-GALACTOSIDASE SUBUNIT BETA"/>
    <property type="match status" value="1"/>
</dbReference>
<dbReference type="InterPro" id="IPR004375">
    <property type="entry name" value="NanQ/TabA/YiaL"/>
</dbReference>
<evidence type="ECO:0008006" key="3">
    <source>
        <dbReference type="Google" id="ProtNLM"/>
    </source>
</evidence>
<dbReference type="NCBIfam" id="NF040884">
    <property type="entry name" value="acetylneur_anom"/>
    <property type="match status" value="1"/>
</dbReference>
<dbReference type="NCBIfam" id="TIGR00022">
    <property type="entry name" value="YhcH/YjgK/YiaL family protein"/>
    <property type="match status" value="1"/>
</dbReference>
<name>A0A097R6A7_HAFAL</name>
<accession>A0A097R6A7</accession>
<reference evidence="1 2" key="1">
    <citation type="journal article" date="2014" name="Gut Pathog.">
        <title>Gene clusters of Hafnia alvei strain FB1 important in survival and pathogenesis: a draft genome perspective.</title>
        <authorList>
            <person name="Tan J.Y."/>
            <person name="Yin W.F."/>
            <person name="Chan K.G."/>
        </authorList>
    </citation>
    <scope>NUCLEOTIDE SEQUENCE [LARGE SCALE GENOMIC DNA]</scope>
    <source>
        <strain evidence="1 2">FB1</strain>
    </source>
</reference>
<proteinExistence type="predicted"/>
<organism evidence="1 2">
    <name type="scientific">Hafnia alvei FB1</name>
    <dbReference type="NCBI Taxonomy" id="1453496"/>
    <lineage>
        <taxon>Bacteria</taxon>
        <taxon>Pseudomonadati</taxon>
        <taxon>Pseudomonadota</taxon>
        <taxon>Gammaproteobacteria</taxon>
        <taxon>Enterobacterales</taxon>
        <taxon>Hafniaceae</taxon>
        <taxon>Hafnia</taxon>
    </lineage>
</organism>
<dbReference type="HOGENOM" id="CLU_107139_3_1_6"/>
<dbReference type="GO" id="GO:0005829">
    <property type="term" value="C:cytosol"/>
    <property type="evidence" value="ECO:0007669"/>
    <property type="project" value="TreeGrafter"/>
</dbReference>
<protein>
    <recommendedName>
        <fullName evidence="3">YhcH/YjgK/YiaL family protein</fullName>
    </recommendedName>
</protein>
<dbReference type="PANTHER" id="PTHR34986:SF5">
    <property type="entry name" value="N-ACETYLNEURAMINATE ANOMERASE NANQ"/>
    <property type="match status" value="1"/>
</dbReference>
<dbReference type="RefSeq" id="WP_025801142.1">
    <property type="nucleotide sequence ID" value="NZ_CP009706.1"/>
</dbReference>
<dbReference type="InterPro" id="IPR049827">
    <property type="entry name" value="NanQ"/>
</dbReference>
<dbReference type="eggNOG" id="COG2731">
    <property type="taxonomic scope" value="Bacteria"/>
</dbReference>
<evidence type="ECO:0000313" key="1">
    <source>
        <dbReference type="EMBL" id="AIU74247.1"/>
    </source>
</evidence>
<gene>
    <name evidence="1" type="ORF">AT03_18835</name>
</gene>
<dbReference type="Proteomes" id="UP000029986">
    <property type="component" value="Chromosome"/>
</dbReference>